<protein>
    <recommendedName>
        <fullName evidence="5">PepSY domain-containing protein</fullName>
    </recommendedName>
</protein>
<feature type="compositionally biased region" description="Acidic residues" evidence="1">
    <location>
        <begin position="134"/>
        <end position="152"/>
    </location>
</feature>
<keyword evidence="4" id="KW-1185">Reference proteome</keyword>
<keyword evidence="2" id="KW-0732">Signal</keyword>
<feature type="region of interest" description="Disordered" evidence="1">
    <location>
        <begin position="31"/>
        <end position="59"/>
    </location>
</feature>
<proteinExistence type="predicted"/>
<dbReference type="EMBL" id="SSSM01000001">
    <property type="protein sequence ID" value="THG32840.1"/>
    <property type="molecule type" value="Genomic_DNA"/>
</dbReference>
<evidence type="ECO:0000313" key="4">
    <source>
        <dbReference type="Proteomes" id="UP000309133"/>
    </source>
</evidence>
<feature type="signal peptide" evidence="2">
    <location>
        <begin position="1"/>
        <end position="32"/>
    </location>
</feature>
<dbReference type="Proteomes" id="UP000309133">
    <property type="component" value="Unassembled WGS sequence"/>
</dbReference>
<feature type="compositionally biased region" description="Polar residues" evidence="1">
    <location>
        <begin position="46"/>
        <end position="58"/>
    </location>
</feature>
<evidence type="ECO:0000313" key="3">
    <source>
        <dbReference type="EMBL" id="THG32840.1"/>
    </source>
</evidence>
<feature type="region of interest" description="Disordered" evidence="1">
    <location>
        <begin position="120"/>
        <end position="152"/>
    </location>
</feature>
<organism evidence="3 4">
    <name type="scientific">Naasia lichenicola</name>
    <dbReference type="NCBI Taxonomy" id="2565933"/>
    <lineage>
        <taxon>Bacteria</taxon>
        <taxon>Bacillati</taxon>
        <taxon>Actinomycetota</taxon>
        <taxon>Actinomycetes</taxon>
        <taxon>Micrococcales</taxon>
        <taxon>Microbacteriaceae</taxon>
        <taxon>Naasia</taxon>
    </lineage>
</organism>
<reference evidence="3 4" key="1">
    <citation type="submission" date="2019-04" db="EMBL/GenBank/DDBJ databases">
        <authorList>
            <person name="Jiang L."/>
        </authorList>
    </citation>
    <scope>NUCLEOTIDE SEQUENCE [LARGE SCALE GENOMIC DNA]</scope>
    <source>
        <strain evidence="3 4">YIM 131853</strain>
    </source>
</reference>
<feature type="chain" id="PRO_5020215915" description="PepSY domain-containing protein" evidence="2">
    <location>
        <begin position="33"/>
        <end position="152"/>
    </location>
</feature>
<evidence type="ECO:0000256" key="1">
    <source>
        <dbReference type="SAM" id="MobiDB-lite"/>
    </source>
</evidence>
<gene>
    <name evidence="3" type="ORF">E6C64_00195</name>
</gene>
<evidence type="ECO:0000256" key="2">
    <source>
        <dbReference type="SAM" id="SignalP"/>
    </source>
</evidence>
<dbReference type="Gene3D" id="3.30.505.20">
    <property type="match status" value="1"/>
</dbReference>
<comment type="caution">
    <text evidence="3">The sequence shown here is derived from an EMBL/GenBank/DDBJ whole genome shotgun (WGS) entry which is preliminary data.</text>
</comment>
<sequence length="152" mass="14958">MKKTNKLGLAGIGLAGVIAVGALTAAALPAQAESTTSPTTSTSTTAPDPSQGGHTANGITEAILTGDIATKVQAVVEAAYPGATIERMENDAEGATYEAHIVQADGTNATVKLDASFAITGTESGHGGGHDDVNDSADDAETNDDDSGSATS</sequence>
<dbReference type="OrthoDB" id="4947672at2"/>
<evidence type="ECO:0008006" key="5">
    <source>
        <dbReference type="Google" id="ProtNLM"/>
    </source>
</evidence>
<feature type="compositionally biased region" description="Low complexity" evidence="1">
    <location>
        <begin position="31"/>
        <end position="45"/>
    </location>
</feature>
<accession>A0A4S4FQJ5</accession>
<name>A0A4S4FQJ5_9MICO</name>
<dbReference type="AlphaFoldDB" id="A0A4S4FQJ5"/>
<dbReference type="RefSeq" id="WP_136425621.1">
    <property type="nucleotide sequence ID" value="NZ_SSSM01000001.1"/>
</dbReference>